<dbReference type="AlphaFoldDB" id="A0A382QJ28"/>
<protein>
    <submittedName>
        <fullName evidence="1">Uncharacterized protein</fullName>
    </submittedName>
</protein>
<organism evidence="1">
    <name type="scientific">marine metagenome</name>
    <dbReference type="NCBI Taxonomy" id="408172"/>
    <lineage>
        <taxon>unclassified sequences</taxon>
        <taxon>metagenomes</taxon>
        <taxon>ecological metagenomes</taxon>
    </lineage>
</organism>
<dbReference type="SUPFAM" id="SSF63825">
    <property type="entry name" value="YWTD domain"/>
    <property type="match status" value="1"/>
</dbReference>
<sequence>QCVSTANGDLTEQTTFGTYQGSAQTGCGSDLTLDYLINSGTTVTWDGSSGALQGEMEIESGGTLRVEGDVSLNSVSSFQNSGTLDSGSYNYTTLRNDNTEITTIAGKLENFADGIGEEAEFSYLNKIVRVGTNIYVIDGLRIRVLDPATGEVSTFKTSGESYDWIERLTTDGTDIYFTSYVSGGSSSGYKLFKLSVADGVVSELQTSGGSDNSSSSSNIIGLASDGTDLFVARYSYGSGTSGTQVSRIALQTGTLTSYTTTGGESLSYMSGMEKIGDSLFASSSSSIYEIELSGTSATVSKLSLSGIDNSTSVNFEKMTSSGNSLYLSGSSG</sequence>
<feature type="non-terminal residue" evidence="1">
    <location>
        <position position="332"/>
    </location>
</feature>
<evidence type="ECO:0000313" key="1">
    <source>
        <dbReference type="EMBL" id="SVC84997.1"/>
    </source>
</evidence>
<dbReference type="Gene3D" id="2.120.10.30">
    <property type="entry name" value="TolB, C-terminal domain"/>
    <property type="match status" value="1"/>
</dbReference>
<accession>A0A382QJ28</accession>
<dbReference type="EMBL" id="UINC01114588">
    <property type="protein sequence ID" value="SVC84997.1"/>
    <property type="molecule type" value="Genomic_DNA"/>
</dbReference>
<reference evidence="1" key="1">
    <citation type="submission" date="2018-05" db="EMBL/GenBank/DDBJ databases">
        <authorList>
            <person name="Lanie J.A."/>
            <person name="Ng W.-L."/>
            <person name="Kazmierczak K.M."/>
            <person name="Andrzejewski T.M."/>
            <person name="Davidsen T.M."/>
            <person name="Wayne K.J."/>
            <person name="Tettelin H."/>
            <person name="Glass J.I."/>
            <person name="Rusch D."/>
            <person name="Podicherti R."/>
            <person name="Tsui H.-C.T."/>
            <person name="Winkler M.E."/>
        </authorList>
    </citation>
    <scope>NUCLEOTIDE SEQUENCE</scope>
</reference>
<name>A0A382QJ28_9ZZZZ</name>
<feature type="non-terminal residue" evidence="1">
    <location>
        <position position="1"/>
    </location>
</feature>
<gene>
    <name evidence="1" type="ORF">METZ01_LOCUS337851</name>
</gene>
<proteinExistence type="predicted"/>
<dbReference type="InterPro" id="IPR011042">
    <property type="entry name" value="6-blade_b-propeller_TolB-like"/>
</dbReference>